<dbReference type="NCBIfam" id="NF008453">
    <property type="entry name" value="PRK11308.1"/>
    <property type="match status" value="1"/>
</dbReference>
<dbReference type="EMBL" id="JANCLU010000028">
    <property type="protein sequence ID" value="MCP8940845.1"/>
    <property type="molecule type" value="Genomic_DNA"/>
</dbReference>
<evidence type="ECO:0000256" key="1">
    <source>
        <dbReference type="ARBA" id="ARBA00004417"/>
    </source>
</evidence>
<reference evidence="7 8" key="1">
    <citation type="submission" date="2022-07" db="EMBL/GenBank/DDBJ databases">
        <authorList>
            <person name="Li W.-J."/>
            <person name="Deng Q.-Q."/>
        </authorList>
    </citation>
    <scope>NUCLEOTIDE SEQUENCE [LARGE SCALE GENOMIC DNA]</scope>
    <source>
        <strain evidence="7 8">SYSU M60028</strain>
    </source>
</reference>
<dbReference type="InterPro" id="IPR027417">
    <property type="entry name" value="P-loop_NTPase"/>
</dbReference>
<dbReference type="PROSITE" id="PS50893">
    <property type="entry name" value="ABC_TRANSPORTER_2"/>
    <property type="match status" value="1"/>
</dbReference>
<feature type="domain" description="ABC transporter" evidence="6">
    <location>
        <begin position="17"/>
        <end position="269"/>
    </location>
</feature>
<evidence type="ECO:0000259" key="6">
    <source>
        <dbReference type="PROSITE" id="PS50893"/>
    </source>
</evidence>
<dbReference type="Gene3D" id="3.40.50.300">
    <property type="entry name" value="P-loop containing nucleotide triphosphate hydrolases"/>
    <property type="match status" value="1"/>
</dbReference>
<dbReference type="InterPro" id="IPR003439">
    <property type="entry name" value="ABC_transporter-like_ATP-bd"/>
</dbReference>
<proteinExistence type="inferred from homology"/>
<evidence type="ECO:0000256" key="5">
    <source>
        <dbReference type="ARBA" id="ARBA00022840"/>
    </source>
</evidence>
<gene>
    <name evidence="7" type="ORF">NK718_20150</name>
</gene>
<dbReference type="Proteomes" id="UP001205890">
    <property type="component" value="Unassembled WGS sequence"/>
</dbReference>
<comment type="subcellular location">
    <subcellularLocation>
        <location evidence="1">Cell inner membrane</location>
        <topology evidence="1">Peripheral membrane protein</topology>
    </subcellularLocation>
</comment>
<keyword evidence="3" id="KW-0813">Transport</keyword>
<dbReference type="RefSeq" id="WP_254746070.1">
    <property type="nucleotide sequence ID" value="NZ_JANCLU010000028.1"/>
</dbReference>
<keyword evidence="4" id="KW-0547">Nucleotide-binding</keyword>
<dbReference type="SMART" id="SM00382">
    <property type="entry name" value="AAA"/>
    <property type="match status" value="1"/>
</dbReference>
<comment type="caution">
    <text evidence="7">The sequence shown here is derived from an EMBL/GenBank/DDBJ whole genome shotgun (WGS) entry which is preliminary data.</text>
</comment>
<dbReference type="InterPro" id="IPR050319">
    <property type="entry name" value="ABC_transp_ATP-bind"/>
</dbReference>
<keyword evidence="8" id="KW-1185">Reference proteome</keyword>
<sequence>MNAQASTRPAPVAEPLIRAEGLSKVFSSKTGLGFGGKRADVRAVDTVSLEVARGETLAVVGESGCGKSTLGRLMLRLIEPSAGKVLYDGEDLTQLSPRGMRAMRRHVQMIFQDPYGSLSPRRSVADIIAEPMGVFGIGSSARERREMVADLLTQVGLPPRYMDRYPRQFSGGQRQRIGIARAIALGPSFIVADEPVSALDVSVQAQVINLMQDLQQKRGLSYLFIAHDLAVVRHIADRVAVMYLGRIVEMGPKDAIYRTPHHPYTQALLSAAPEPDPDRPSRRIILQGDVPSPTNMPSGCAFSSRCPLAQDICRQERPPLRDELPGHQVACHFARPNPIPV</sequence>
<dbReference type="GO" id="GO:0005524">
    <property type="term" value="F:ATP binding"/>
    <property type="evidence" value="ECO:0007669"/>
    <property type="project" value="UniProtKB-KW"/>
</dbReference>
<dbReference type="Pfam" id="PF08352">
    <property type="entry name" value="oligo_HPY"/>
    <property type="match status" value="1"/>
</dbReference>
<keyword evidence="5 7" id="KW-0067">ATP-binding</keyword>
<evidence type="ECO:0000313" key="7">
    <source>
        <dbReference type="EMBL" id="MCP8940845.1"/>
    </source>
</evidence>
<dbReference type="SUPFAM" id="SSF52540">
    <property type="entry name" value="P-loop containing nucleoside triphosphate hydrolases"/>
    <property type="match status" value="1"/>
</dbReference>
<dbReference type="InterPro" id="IPR003593">
    <property type="entry name" value="AAA+_ATPase"/>
</dbReference>
<dbReference type="InterPro" id="IPR017871">
    <property type="entry name" value="ABC_transporter-like_CS"/>
</dbReference>
<protein>
    <submittedName>
        <fullName evidence="7">Dipeptide ABC transporter ATP-binding protein</fullName>
    </submittedName>
</protein>
<evidence type="ECO:0000256" key="4">
    <source>
        <dbReference type="ARBA" id="ARBA00022741"/>
    </source>
</evidence>
<dbReference type="NCBIfam" id="TIGR01727">
    <property type="entry name" value="oligo_HPY"/>
    <property type="match status" value="1"/>
</dbReference>
<organism evidence="7 8">
    <name type="scientific">Alsobacter ponti</name>
    <dbReference type="NCBI Taxonomy" id="2962936"/>
    <lineage>
        <taxon>Bacteria</taxon>
        <taxon>Pseudomonadati</taxon>
        <taxon>Pseudomonadota</taxon>
        <taxon>Alphaproteobacteria</taxon>
        <taxon>Hyphomicrobiales</taxon>
        <taxon>Alsobacteraceae</taxon>
        <taxon>Alsobacter</taxon>
    </lineage>
</organism>
<dbReference type="Pfam" id="PF00005">
    <property type="entry name" value="ABC_tran"/>
    <property type="match status" value="1"/>
</dbReference>
<dbReference type="CDD" id="cd03257">
    <property type="entry name" value="ABC_NikE_OppD_transporters"/>
    <property type="match status" value="1"/>
</dbReference>
<evidence type="ECO:0000313" key="8">
    <source>
        <dbReference type="Proteomes" id="UP001205890"/>
    </source>
</evidence>
<dbReference type="PANTHER" id="PTHR43776:SF7">
    <property type="entry name" value="D,D-DIPEPTIDE TRANSPORT ATP-BINDING PROTEIN DDPF-RELATED"/>
    <property type="match status" value="1"/>
</dbReference>
<dbReference type="PANTHER" id="PTHR43776">
    <property type="entry name" value="TRANSPORT ATP-BINDING PROTEIN"/>
    <property type="match status" value="1"/>
</dbReference>
<comment type="similarity">
    <text evidence="2">Belongs to the ABC transporter superfamily.</text>
</comment>
<dbReference type="PROSITE" id="PS00211">
    <property type="entry name" value="ABC_TRANSPORTER_1"/>
    <property type="match status" value="1"/>
</dbReference>
<dbReference type="InterPro" id="IPR013563">
    <property type="entry name" value="Oligopep_ABC_C"/>
</dbReference>
<accession>A0ABT1LH61</accession>
<name>A0ABT1LH61_9HYPH</name>
<evidence type="ECO:0000256" key="2">
    <source>
        <dbReference type="ARBA" id="ARBA00005417"/>
    </source>
</evidence>
<evidence type="ECO:0000256" key="3">
    <source>
        <dbReference type="ARBA" id="ARBA00022448"/>
    </source>
</evidence>